<name>A0A0F8VCN0_9ZZZZ</name>
<reference evidence="1" key="1">
    <citation type="journal article" date="2015" name="Nature">
        <title>Complex archaea that bridge the gap between prokaryotes and eukaryotes.</title>
        <authorList>
            <person name="Spang A."/>
            <person name="Saw J.H."/>
            <person name="Jorgensen S.L."/>
            <person name="Zaremba-Niedzwiedzka K."/>
            <person name="Martijn J."/>
            <person name="Lind A.E."/>
            <person name="van Eijk R."/>
            <person name="Schleper C."/>
            <person name="Guy L."/>
            <person name="Ettema T.J."/>
        </authorList>
    </citation>
    <scope>NUCLEOTIDE SEQUENCE</scope>
</reference>
<evidence type="ECO:0000313" key="1">
    <source>
        <dbReference type="EMBL" id="KKK42127.1"/>
    </source>
</evidence>
<dbReference type="EMBL" id="LAZR01070347">
    <property type="protein sequence ID" value="KKK42127.1"/>
    <property type="molecule type" value="Genomic_DNA"/>
</dbReference>
<organism evidence="1">
    <name type="scientific">marine sediment metagenome</name>
    <dbReference type="NCBI Taxonomy" id="412755"/>
    <lineage>
        <taxon>unclassified sequences</taxon>
        <taxon>metagenomes</taxon>
        <taxon>ecological metagenomes</taxon>
    </lineage>
</organism>
<comment type="caution">
    <text evidence="1">The sequence shown here is derived from an EMBL/GenBank/DDBJ whole genome shotgun (WGS) entry which is preliminary data.</text>
</comment>
<sequence length="74" mass="8901">MTQKDSIYATFTKGFDQVFKWRNGQRKCIMENKVRLKSGITVSPSYIDFWKYLKIVFKYLDFAFPEKQLTSIYI</sequence>
<dbReference type="AlphaFoldDB" id="A0A0F8VCN0"/>
<proteinExistence type="predicted"/>
<accession>A0A0F8VCN0</accession>
<gene>
    <name evidence="1" type="ORF">LCGC14_2286890</name>
</gene>
<protein>
    <submittedName>
        <fullName evidence="1">Uncharacterized protein</fullName>
    </submittedName>
</protein>